<organism evidence="11 12">
    <name type="scientific">Odoribacter laneus YIT 12061</name>
    <dbReference type="NCBI Taxonomy" id="742817"/>
    <lineage>
        <taxon>Bacteria</taxon>
        <taxon>Pseudomonadati</taxon>
        <taxon>Bacteroidota</taxon>
        <taxon>Bacteroidia</taxon>
        <taxon>Bacteroidales</taxon>
        <taxon>Odoribacteraceae</taxon>
        <taxon>Odoribacter</taxon>
    </lineage>
</organism>
<evidence type="ECO:0000313" key="11">
    <source>
        <dbReference type="EMBL" id="EHP45370.1"/>
    </source>
</evidence>
<dbReference type="InterPro" id="IPR036388">
    <property type="entry name" value="WH-like_DNA-bd_sf"/>
</dbReference>
<keyword evidence="5 9" id="KW-0808">Transferase</keyword>
<comment type="function">
    <text evidence="9">Involved in the cellular defense against the biological effects of O6-methylguanine (O6-MeG) and O4-methylthymine (O4-MeT) in DNA. Repairs the methylated nucleobase in DNA by stoichiometrically transferring the methyl group to a cysteine residue in the enzyme. This is a suicide reaction: the enzyme is irreversibly inactivated.</text>
</comment>
<dbReference type="GO" id="GO:0005737">
    <property type="term" value="C:cytoplasm"/>
    <property type="evidence" value="ECO:0007669"/>
    <property type="project" value="UniProtKB-SubCell"/>
</dbReference>
<dbReference type="HAMAP" id="MF_00772">
    <property type="entry name" value="OGT"/>
    <property type="match status" value="1"/>
</dbReference>
<dbReference type="PROSITE" id="PS00374">
    <property type="entry name" value="MGMT"/>
    <property type="match status" value="1"/>
</dbReference>
<evidence type="ECO:0000256" key="1">
    <source>
        <dbReference type="ARBA" id="ARBA00001286"/>
    </source>
</evidence>
<accession>H1DKR0</accession>
<dbReference type="NCBIfam" id="TIGR00589">
    <property type="entry name" value="ogt"/>
    <property type="match status" value="1"/>
</dbReference>
<sequence>MQAIYFYEGAIGRYGIQETDGQLTRLWVGDRIAFVPQQPERIETPLLREAKAQLEAYFERRLQKFSLPLFLQGTAFQLKVWKLLQDIPYGEITTYGEIAALSGNPKACRAVGRTNGQNPLPIFIPCHRVVGSGKKLVGYTGGLDIKIKLLEIEGVL</sequence>
<comment type="catalytic activity">
    <reaction evidence="8 9">
        <text>a 6-O-methyl-2'-deoxyguanosine in DNA + L-cysteinyl-[protein] = S-methyl-L-cysteinyl-[protein] + a 2'-deoxyguanosine in DNA</text>
        <dbReference type="Rhea" id="RHEA:24000"/>
        <dbReference type="Rhea" id="RHEA-COMP:10131"/>
        <dbReference type="Rhea" id="RHEA-COMP:10132"/>
        <dbReference type="Rhea" id="RHEA-COMP:11367"/>
        <dbReference type="Rhea" id="RHEA-COMP:11368"/>
        <dbReference type="ChEBI" id="CHEBI:29950"/>
        <dbReference type="ChEBI" id="CHEBI:82612"/>
        <dbReference type="ChEBI" id="CHEBI:85445"/>
        <dbReference type="ChEBI" id="CHEBI:85448"/>
        <dbReference type="EC" id="2.1.1.63"/>
    </reaction>
</comment>
<comment type="subcellular location">
    <subcellularLocation>
        <location evidence="9">Cytoplasm</location>
    </subcellularLocation>
</comment>
<dbReference type="InterPro" id="IPR023546">
    <property type="entry name" value="MGMT"/>
</dbReference>
<feature type="active site" description="Nucleophile; methyl group acceptor" evidence="9">
    <location>
        <position position="126"/>
    </location>
</feature>
<dbReference type="GO" id="GO:0003908">
    <property type="term" value="F:methylated-DNA-[protein]-cysteine S-methyltransferase activity"/>
    <property type="evidence" value="ECO:0007669"/>
    <property type="project" value="UniProtKB-UniRule"/>
</dbReference>
<gene>
    <name evidence="11" type="ORF">HMPREF9449_02846</name>
</gene>
<comment type="caution">
    <text evidence="11">The sequence shown here is derived from an EMBL/GenBank/DDBJ whole genome shotgun (WGS) entry which is preliminary data.</text>
</comment>
<evidence type="ECO:0000256" key="8">
    <source>
        <dbReference type="ARBA" id="ARBA00049348"/>
    </source>
</evidence>
<keyword evidence="7 9" id="KW-0234">DNA repair</keyword>
<evidence type="ECO:0000313" key="12">
    <source>
        <dbReference type="Proteomes" id="UP000004892"/>
    </source>
</evidence>
<dbReference type="SUPFAM" id="SSF53155">
    <property type="entry name" value="Methylated DNA-protein cysteine methyltransferase domain"/>
    <property type="match status" value="1"/>
</dbReference>
<reference evidence="11 12" key="1">
    <citation type="submission" date="2012-01" db="EMBL/GenBank/DDBJ databases">
        <title>The Genome Sequence of Odoribacter laneus YIT 12061.</title>
        <authorList>
            <consortium name="The Broad Institute Genome Sequencing Platform"/>
            <person name="Earl A."/>
            <person name="Ward D."/>
            <person name="Feldgarden M."/>
            <person name="Gevers D."/>
            <person name="Morotomi M."/>
            <person name="Young S.K."/>
            <person name="Zeng Q."/>
            <person name="Gargeya S."/>
            <person name="Fitzgerald M."/>
            <person name="Haas B."/>
            <person name="Abouelleil A."/>
            <person name="Alvarado L."/>
            <person name="Arachchi H.M."/>
            <person name="Berlin A."/>
            <person name="Chapman S.B."/>
            <person name="Gearin G."/>
            <person name="Goldberg J."/>
            <person name="Griggs A."/>
            <person name="Gujja S."/>
            <person name="Hansen M."/>
            <person name="Heiman D."/>
            <person name="Howarth C."/>
            <person name="Larimer J."/>
            <person name="Lui A."/>
            <person name="MacDonald P.J.P."/>
            <person name="McCowen C."/>
            <person name="Montmayeur A."/>
            <person name="Murphy C."/>
            <person name="Neiman D."/>
            <person name="Pearson M."/>
            <person name="Priest M."/>
            <person name="Roberts A."/>
            <person name="Saif S."/>
            <person name="Shea T."/>
            <person name="Sisk P."/>
            <person name="Stolte C."/>
            <person name="Sykes S."/>
            <person name="Wortman J."/>
            <person name="Nusbaum C."/>
            <person name="Birren B."/>
        </authorList>
    </citation>
    <scope>NUCLEOTIDE SEQUENCE [LARGE SCALE GENOMIC DNA]</scope>
    <source>
        <strain evidence="11 12">YIT 12061</strain>
    </source>
</reference>
<keyword evidence="3 9" id="KW-0963">Cytoplasm</keyword>
<keyword evidence="6 9" id="KW-0227">DNA damage</keyword>
<evidence type="ECO:0000256" key="5">
    <source>
        <dbReference type="ARBA" id="ARBA00022679"/>
    </source>
</evidence>
<keyword evidence="12" id="KW-1185">Reference proteome</keyword>
<dbReference type="STRING" id="742817.HMPREF9449_02846"/>
<dbReference type="EMBL" id="ADMC01000032">
    <property type="protein sequence ID" value="EHP45370.1"/>
    <property type="molecule type" value="Genomic_DNA"/>
</dbReference>
<comment type="similarity">
    <text evidence="2 9">Belongs to the MGMT family.</text>
</comment>
<proteinExistence type="inferred from homology"/>
<dbReference type="SUPFAM" id="SSF46767">
    <property type="entry name" value="Methylated DNA-protein cysteine methyltransferase, C-terminal domain"/>
    <property type="match status" value="1"/>
</dbReference>
<protein>
    <recommendedName>
        <fullName evidence="9">Methylated-DNA--protein-cysteine methyltransferase</fullName>
        <ecNumber evidence="9">2.1.1.63</ecNumber>
    </recommendedName>
    <alternativeName>
        <fullName evidence="9">6-O-methylguanine-DNA methyltransferase</fullName>
        <shortName evidence="9">MGMT</shortName>
    </alternativeName>
    <alternativeName>
        <fullName evidence="9">O-6-methylguanine-DNA-alkyltransferase</fullName>
    </alternativeName>
</protein>
<dbReference type="AlphaFoldDB" id="H1DKR0"/>
<name>H1DKR0_9BACT</name>
<comment type="catalytic activity">
    <reaction evidence="1 9">
        <text>a 4-O-methyl-thymidine in DNA + L-cysteinyl-[protein] = a thymidine in DNA + S-methyl-L-cysteinyl-[protein]</text>
        <dbReference type="Rhea" id="RHEA:53428"/>
        <dbReference type="Rhea" id="RHEA-COMP:10131"/>
        <dbReference type="Rhea" id="RHEA-COMP:10132"/>
        <dbReference type="Rhea" id="RHEA-COMP:13555"/>
        <dbReference type="Rhea" id="RHEA-COMP:13556"/>
        <dbReference type="ChEBI" id="CHEBI:29950"/>
        <dbReference type="ChEBI" id="CHEBI:82612"/>
        <dbReference type="ChEBI" id="CHEBI:137386"/>
        <dbReference type="ChEBI" id="CHEBI:137387"/>
        <dbReference type="EC" id="2.1.1.63"/>
    </reaction>
</comment>
<dbReference type="PATRIC" id="fig|742817.3.peg.3042"/>
<evidence type="ECO:0000256" key="9">
    <source>
        <dbReference type="HAMAP-Rule" id="MF_00772"/>
    </source>
</evidence>
<dbReference type="PANTHER" id="PTHR10815:SF5">
    <property type="entry name" value="METHYLATED-DNA--PROTEIN-CYSTEINE METHYLTRANSFERASE"/>
    <property type="match status" value="1"/>
</dbReference>
<evidence type="ECO:0000259" key="10">
    <source>
        <dbReference type="Pfam" id="PF01035"/>
    </source>
</evidence>
<dbReference type="EC" id="2.1.1.63" evidence="9"/>
<dbReference type="InterPro" id="IPR036217">
    <property type="entry name" value="MethylDNA_cys_MeTrfase_DNAb"/>
</dbReference>
<dbReference type="PANTHER" id="PTHR10815">
    <property type="entry name" value="METHYLATED-DNA--PROTEIN-CYSTEINE METHYLTRANSFERASE"/>
    <property type="match status" value="1"/>
</dbReference>
<dbReference type="InterPro" id="IPR001497">
    <property type="entry name" value="MethylDNA_cys_MeTrfase_AS"/>
</dbReference>
<evidence type="ECO:0000256" key="7">
    <source>
        <dbReference type="ARBA" id="ARBA00023204"/>
    </source>
</evidence>
<dbReference type="eggNOG" id="COG0350">
    <property type="taxonomic scope" value="Bacteria"/>
</dbReference>
<dbReference type="HOGENOM" id="CLU_000445_52_2_10"/>
<feature type="domain" description="Methylated-DNA-[protein]-cysteine S-methyltransferase DNA binding" evidence="10">
    <location>
        <begin position="75"/>
        <end position="155"/>
    </location>
</feature>
<dbReference type="RefSeq" id="WP_009137989.1">
    <property type="nucleotide sequence ID" value="NZ_JH594598.1"/>
</dbReference>
<dbReference type="InterPro" id="IPR036631">
    <property type="entry name" value="MGMT_N_sf"/>
</dbReference>
<evidence type="ECO:0000256" key="2">
    <source>
        <dbReference type="ARBA" id="ARBA00008711"/>
    </source>
</evidence>
<evidence type="ECO:0000256" key="4">
    <source>
        <dbReference type="ARBA" id="ARBA00022603"/>
    </source>
</evidence>
<dbReference type="Gene3D" id="1.10.10.10">
    <property type="entry name" value="Winged helix-like DNA-binding domain superfamily/Winged helix DNA-binding domain"/>
    <property type="match status" value="1"/>
</dbReference>
<dbReference type="Proteomes" id="UP000004892">
    <property type="component" value="Unassembled WGS sequence"/>
</dbReference>
<dbReference type="CDD" id="cd06445">
    <property type="entry name" value="ATase"/>
    <property type="match status" value="1"/>
</dbReference>
<dbReference type="Gene3D" id="3.30.160.70">
    <property type="entry name" value="Methylated DNA-protein cysteine methyltransferase domain"/>
    <property type="match status" value="1"/>
</dbReference>
<dbReference type="Pfam" id="PF01035">
    <property type="entry name" value="DNA_binding_1"/>
    <property type="match status" value="1"/>
</dbReference>
<evidence type="ECO:0000256" key="3">
    <source>
        <dbReference type="ARBA" id="ARBA00022490"/>
    </source>
</evidence>
<dbReference type="GeneID" id="98070370"/>
<comment type="miscellaneous">
    <text evidence="9">This enzyme catalyzes only one turnover and therefore is not strictly catalytic. According to one definition, an enzyme is a biocatalyst that acts repeatedly and over many reaction cycles.</text>
</comment>
<dbReference type="InterPro" id="IPR014048">
    <property type="entry name" value="MethylDNA_cys_MeTrfase_DNA-bd"/>
</dbReference>
<evidence type="ECO:0000256" key="6">
    <source>
        <dbReference type="ARBA" id="ARBA00022763"/>
    </source>
</evidence>
<dbReference type="GO" id="GO:0032259">
    <property type="term" value="P:methylation"/>
    <property type="evidence" value="ECO:0007669"/>
    <property type="project" value="UniProtKB-KW"/>
</dbReference>
<keyword evidence="4 9" id="KW-0489">Methyltransferase</keyword>
<dbReference type="GO" id="GO:0006307">
    <property type="term" value="P:DNA alkylation repair"/>
    <property type="evidence" value="ECO:0007669"/>
    <property type="project" value="UniProtKB-UniRule"/>
</dbReference>
<dbReference type="FunFam" id="1.10.10.10:FF:000214">
    <property type="entry name" value="Methylated-DNA--protein-cysteine methyltransferase"/>
    <property type="match status" value="1"/>
</dbReference>